<dbReference type="Pfam" id="PF07282">
    <property type="entry name" value="Cas12f1-like_TNB"/>
    <property type="match status" value="1"/>
</dbReference>
<accession>A0A6B0Y3J4</accession>
<name>A0A6B0Y3J4_9RHOB</name>
<feature type="domain" description="Cas12f1-like TNB" evidence="2">
    <location>
        <begin position="126"/>
        <end position="191"/>
    </location>
</feature>
<gene>
    <name evidence="3" type="ORF">F4Y60_11210</name>
</gene>
<evidence type="ECO:0000313" key="3">
    <source>
        <dbReference type="EMBL" id="MXY34633.1"/>
    </source>
</evidence>
<dbReference type="AlphaFoldDB" id="A0A6B0Y3J4"/>
<protein>
    <submittedName>
        <fullName evidence="3">Transposase</fullName>
    </submittedName>
</protein>
<dbReference type="EMBL" id="VXRY01000456">
    <property type="protein sequence ID" value="MXY34633.1"/>
    <property type="molecule type" value="Genomic_DNA"/>
</dbReference>
<proteinExistence type="predicted"/>
<evidence type="ECO:0000256" key="1">
    <source>
        <dbReference type="ARBA" id="ARBA00023125"/>
    </source>
</evidence>
<dbReference type="InterPro" id="IPR010095">
    <property type="entry name" value="Cas12f1-like_TNB"/>
</dbReference>
<sequence>MVNMGRRQIRGCKCRPCPNGAQEAALSDMPGHFRDLCYADLRQRAEARNRQGVGLGHDAQTGELRAVRDAVPELAGHSSNAERQVLQRLFHGLASRHRVIAMEDLNMEALKRSFLARSVRDAARTQLRNMLGFKAESAGGSVFLVAPRGASRRCSGCGRDPDRPKTVADRVYGRDGFGLVPDRDVNAARNVLQLVQRPGTGIRPRSVRVAA</sequence>
<dbReference type="GO" id="GO:0003677">
    <property type="term" value="F:DNA binding"/>
    <property type="evidence" value="ECO:0007669"/>
    <property type="project" value="UniProtKB-KW"/>
</dbReference>
<reference evidence="3" key="1">
    <citation type="submission" date="2019-09" db="EMBL/GenBank/DDBJ databases">
        <title>Characterisation of the sponge microbiome using genome-centric metagenomics.</title>
        <authorList>
            <person name="Engelberts J.P."/>
            <person name="Robbins S.J."/>
            <person name="De Goeij J.M."/>
            <person name="Aranda M."/>
            <person name="Bell S.C."/>
            <person name="Webster N.S."/>
        </authorList>
    </citation>
    <scope>NUCLEOTIDE SEQUENCE</scope>
    <source>
        <strain evidence="3">SB0664_bin_43</strain>
    </source>
</reference>
<comment type="caution">
    <text evidence="3">The sequence shown here is derived from an EMBL/GenBank/DDBJ whole genome shotgun (WGS) entry which is preliminary data.</text>
</comment>
<organism evidence="3">
    <name type="scientific">Boseongicola sp. SB0664_bin_43</name>
    <dbReference type="NCBI Taxonomy" id="2604844"/>
    <lineage>
        <taxon>Bacteria</taxon>
        <taxon>Pseudomonadati</taxon>
        <taxon>Pseudomonadota</taxon>
        <taxon>Alphaproteobacteria</taxon>
        <taxon>Rhodobacterales</taxon>
        <taxon>Paracoccaceae</taxon>
        <taxon>Boseongicola</taxon>
    </lineage>
</organism>
<keyword evidence="1" id="KW-0238">DNA-binding</keyword>
<evidence type="ECO:0000259" key="2">
    <source>
        <dbReference type="Pfam" id="PF07282"/>
    </source>
</evidence>